<name>A0ACB0J4S1_TRIPR</name>
<dbReference type="Proteomes" id="UP001177021">
    <property type="component" value="Unassembled WGS sequence"/>
</dbReference>
<organism evidence="1 2">
    <name type="scientific">Trifolium pratense</name>
    <name type="common">Red clover</name>
    <dbReference type="NCBI Taxonomy" id="57577"/>
    <lineage>
        <taxon>Eukaryota</taxon>
        <taxon>Viridiplantae</taxon>
        <taxon>Streptophyta</taxon>
        <taxon>Embryophyta</taxon>
        <taxon>Tracheophyta</taxon>
        <taxon>Spermatophyta</taxon>
        <taxon>Magnoliopsida</taxon>
        <taxon>eudicotyledons</taxon>
        <taxon>Gunneridae</taxon>
        <taxon>Pentapetalae</taxon>
        <taxon>rosids</taxon>
        <taxon>fabids</taxon>
        <taxon>Fabales</taxon>
        <taxon>Fabaceae</taxon>
        <taxon>Papilionoideae</taxon>
        <taxon>50 kb inversion clade</taxon>
        <taxon>NPAAA clade</taxon>
        <taxon>Hologalegina</taxon>
        <taxon>IRL clade</taxon>
        <taxon>Trifolieae</taxon>
        <taxon>Trifolium</taxon>
    </lineage>
</organism>
<dbReference type="EMBL" id="CASHSV030000024">
    <property type="protein sequence ID" value="CAJ2639944.1"/>
    <property type="molecule type" value="Genomic_DNA"/>
</dbReference>
<reference evidence="1" key="1">
    <citation type="submission" date="2023-10" db="EMBL/GenBank/DDBJ databases">
        <authorList>
            <person name="Rodriguez Cubillos JULIANA M."/>
            <person name="De Vega J."/>
        </authorList>
    </citation>
    <scope>NUCLEOTIDE SEQUENCE</scope>
</reference>
<sequence>MLNVVHERGVHVTEDVAHAGSTTDITLRDIMDAIENFNIRLDSMDVCNTDMIKHYIKDLSKHVVRSPTKGREDGDVHSSSGYSPELGENGQKLKQKFVLQRTAVDNEIEIDKEMERLKNSGTISLSEDIAEGSKVKKKTISKESFVRTETQPKRANKRVGYFSNPVNEDDLAKANDDSQTYQPFNSDYRRCGNDKGTTLRSATTMPRRLSFTPDECSM</sequence>
<comment type="caution">
    <text evidence="1">The sequence shown here is derived from an EMBL/GenBank/DDBJ whole genome shotgun (WGS) entry which is preliminary data.</text>
</comment>
<accession>A0ACB0J4S1</accession>
<evidence type="ECO:0000313" key="1">
    <source>
        <dbReference type="EMBL" id="CAJ2639944.1"/>
    </source>
</evidence>
<evidence type="ECO:0000313" key="2">
    <source>
        <dbReference type="Proteomes" id="UP001177021"/>
    </source>
</evidence>
<keyword evidence="2" id="KW-1185">Reference proteome</keyword>
<gene>
    <name evidence="1" type="ORF">MILVUS5_LOCUS9886</name>
</gene>
<proteinExistence type="predicted"/>
<protein>
    <submittedName>
        <fullName evidence="1">Uncharacterized protein</fullName>
    </submittedName>
</protein>